<proteinExistence type="inferred from homology"/>
<evidence type="ECO:0000256" key="8">
    <source>
        <dbReference type="ARBA" id="ARBA00026084"/>
    </source>
</evidence>
<evidence type="ECO:0000256" key="2">
    <source>
        <dbReference type="ARBA" id="ARBA00010977"/>
    </source>
</evidence>
<evidence type="ECO:0000256" key="9">
    <source>
        <dbReference type="ARBA" id="ARBA00045241"/>
    </source>
</evidence>
<comment type="subcellular location">
    <subcellularLocation>
        <location evidence="1">Nucleus</location>
    </subcellularLocation>
</comment>
<comment type="function">
    <text evidence="9">Component of the origin recognition complex (ORC) that binds origins of replication. DNA-binding is ATP-dependent. The specific DNA sequences that define origins of replication have not been identified yet. ORC is required to assemble the pre-replication complex necessary to initiate DNA replication. Binds histone H3 and H4 trimethylation marks H3K9me3, H3K27me3 and H4K20me3.</text>
</comment>
<evidence type="ECO:0000259" key="10">
    <source>
        <dbReference type="Pfam" id="PF07034"/>
    </source>
</evidence>
<dbReference type="EMBL" id="KE145367">
    <property type="protein sequence ID" value="EPE29227.1"/>
    <property type="molecule type" value="Genomic_DNA"/>
</dbReference>
<keyword evidence="4" id="KW-0597">Phosphoprotein</keyword>
<evidence type="ECO:0000256" key="3">
    <source>
        <dbReference type="ARBA" id="ARBA00019085"/>
    </source>
</evidence>
<dbReference type="STRING" id="1116229.S3CS05"/>
<dbReference type="Pfam" id="PF19675">
    <property type="entry name" value="ORC3_ins"/>
    <property type="match status" value="1"/>
</dbReference>
<dbReference type="AlphaFoldDB" id="S3CS05"/>
<organism evidence="13 14">
    <name type="scientific">Glarea lozoyensis (strain ATCC 20868 / MF5171)</name>
    <dbReference type="NCBI Taxonomy" id="1116229"/>
    <lineage>
        <taxon>Eukaryota</taxon>
        <taxon>Fungi</taxon>
        <taxon>Dikarya</taxon>
        <taxon>Ascomycota</taxon>
        <taxon>Pezizomycotina</taxon>
        <taxon>Leotiomycetes</taxon>
        <taxon>Helotiales</taxon>
        <taxon>Helotiaceae</taxon>
        <taxon>Glarea</taxon>
    </lineage>
</organism>
<dbReference type="OMA" id="YCLMEHY"/>
<dbReference type="InterPro" id="IPR045667">
    <property type="entry name" value="ORC3_N"/>
</dbReference>
<dbReference type="GO" id="GO:0003688">
    <property type="term" value="F:DNA replication origin binding"/>
    <property type="evidence" value="ECO:0007669"/>
    <property type="project" value="TreeGrafter"/>
</dbReference>
<evidence type="ECO:0000256" key="5">
    <source>
        <dbReference type="ARBA" id="ARBA00022705"/>
    </source>
</evidence>
<gene>
    <name evidence="13" type="ORF">GLAREA_00387</name>
</gene>
<dbReference type="GO" id="GO:0005656">
    <property type="term" value="C:nuclear pre-replicative complex"/>
    <property type="evidence" value="ECO:0007669"/>
    <property type="project" value="TreeGrafter"/>
</dbReference>
<dbReference type="eggNOG" id="KOG2538">
    <property type="taxonomic scope" value="Eukaryota"/>
</dbReference>
<dbReference type="OrthoDB" id="10265211at2759"/>
<evidence type="ECO:0000256" key="4">
    <source>
        <dbReference type="ARBA" id="ARBA00022553"/>
    </source>
</evidence>
<accession>S3CS05</accession>
<comment type="subunit">
    <text evidence="8">Component of ORC, a complex composed of at least 6 subunits: ORC1, ORC2, ORC3, ORC4, ORC5 and ORC6. ORC is regulated in a cell-cycle dependent manner. It is sequentially assembled at the exit from anaphase of mitosis and disassembled as cells enter S phase.</text>
</comment>
<dbReference type="Proteomes" id="UP000016922">
    <property type="component" value="Unassembled WGS sequence"/>
</dbReference>
<dbReference type="RefSeq" id="XP_008083336.1">
    <property type="nucleotide sequence ID" value="XM_008085145.1"/>
</dbReference>
<comment type="similarity">
    <text evidence="2">Belongs to the ORC3 family.</text>
</comment>
<evidence type="ECO:0000313" key="13">
    <source>
        <dbReference type="EMBL" id="EPE29227.1"/>
    </source>
</evidence>
<evidence type="ECO:0000259" key="11">
    <source>
        <dbReference type="Pfam" id="PF18137"/>
    </source>
</evidence>
<keyword evidence="14" id="KW-1185">Reference proteome</keyword>
<name>S3CS05_GLAL2</name>
<keyword evidence="6" id="KW-0238">DNA-binding</keyword>
<dbReference type="InterPro" id="IPR045663">
    <property type="entry name" value="ORC3_ins"/>
</dbReference>
<dbReference type="InterPro" id="IPR020795">
    <property type="entry name" value="ORC3"/>
</dbReference>
<dbReference type="Pfam" id="PF18137">
    <property type="entry name" value="WHD_ORC"/>
    <property type="match status" value="1"/>
</dbReference>
<evidence type="ECO:0000256" key="1">
    <source>
        <dbReference type="ARBA" id="ARBA00004123"/>
    </source>
</evidence>
<reference evidence="13 14" key="1">
    <citation type="journal article" date="2013" name="BMC Genomics">
        <title>Genomics-driven discovery of the pneumocandin biosynthetic gene cluster in the fungus Glarea lozoyensis.</title>
        <authorList>
            <person name="Chen L."/>
            <person name="Yue Q."/>
            <person name="Zhang X."/>
            <person name="Xiang M."/>
            <person name="Wang C."/>
            <person name="Li S."/>
            <person name="Che Y."/>
            <person name="Ortiz-Lopez F.J."/>
            <person name="Bills G.F."/>
            <person name="Liu X."/>
            <person name="An Z."/>
        </authorList>
    </citation>
    <scope>NUCLEOTIDE SEQUENCE [LARGE SCALE GENOMIC DNA]</scope>
    <source>
        <strain evidence="14">ATCC 20868 / MF5171</strain>
    </source>
</reference>
<dbReference type="GO" id="GO:0031261">
    <property type="term" value="C:DNA replication preinitiation complex"/>
    <property type="evidence" value="ECO:0007669"/>
    <property type="project" value="TreeGrafter"/>
</dbReference>
<dbReference type="GeneID" id="19459445"/>
<dbReference type="PANTHER" id="PTHR12748:SF0">
    <property type="entry name" value="ORIGIN RECOGNITION COMPLEX SUBUNIT 3"/>
    <property type="match status" value="1"/>
</dbReference>
<feature type="domain" description="Origin recognition complex subunit 3 insertion" evidence="12">
    <location>
        <begin position="343"/>
        <end position="492"/>
    </location>
</feature>
<dbReference type="CDD" id="cd20704">
    <property type="entry name" value="Orc3"/>
    <property type="match status" value="1"/>
</dbReference>
<feature type="domain" description="Origin recognition complex subunit 3 N-terminal" evidence="10">
    <location>
        <begin position="57"/>
        <end position="331"/>
    </location>
</feature>
<dbReference type="GO" id="GO:0006270">
    <property type="term" value="P:DNA replication initiation"/>
    <property type="evidence" value="ECO:0007669"/>
    <property type="project" value="TreeGrafter"/>
</dbReference>
<dbReference type="PANTHER" id="PTHR12748">
    <property type="entry name" value="ORIGIN RECOGNITION COMPLEX SUBUNIT 3"/>
    <property type="match status" value="1"/>
</dbReference>
<dbReference type="InterPro" id="IPR040855">
    <property type="entry name" value="ORC_WH_C"/>
</dbReference>
<evidence type="ECO:0000313" key="14">
    <source>
        <dbReference type="Proteomes" id="UP000016922"/>
    </source>
</evidence>
<sequence>MSVHDEIRSHAGFDAWDHQSAYVYEPGTGGEDAPFGQRPSKRRKVTDATEHLFTSESYKSSIGFEPLFGGAESEGCMLLREELYERYWSETELRIQSVLDEANEGTLADVSQFVNDSEVYRSDDKLPSAFIVTGPNISSQSLLFNQLSTKLRSEINGPVITLRSGDATNLKSVLKIIIRTATNQLLDEGGLSNDHNVGCKKIVVAFQDSEAFETNILVDLISLFKSWMDRIPFVLLFGVATSIELFQERLSKSATRSLFGIQVDVEQTSSVIERIFQKAVASSSAVLRLGPDVLSILMERQLDHLQSVQSFVAAIKYAYMSHFYGNALSVLCDNSEPADVTRVLEDRHYEAIRTLPSFKKHIERLVRSHESSRIRALLQDDEVLSEEVKQALRSRQKANLQLLRTIHAFQSASDEAIDCVNLYMTVFEGNLQQSDFVKVLLASLKRMAPAQMLTLLSKITAAIREGNPGMNLDGWSFEDEDFLVNIQDVERKILALSNAADEAELPVRSSETIHNKGLRTTVVAQRVQLSYAESTLTAHEKEFLEQNERVSGLLENYFTTDDPRQSLFSEIWLCNSTATLLEAFAPRPRAAVESALCVPDQFLNLEVTINSYPQRTSLHATAVLYQRYLEAGSLINMADLWSSFLEIMVDEEEEPDERAVLMQFYHALADLKSMGMVKQSKKKADHLAKVSWKGL</sequence>
<evidence type="ECO:0000256" key="6">
    <source>
        <dbReference type="ARBA" id="ARBA00023125"/>
    </source>
</evidence>
<keyword evidence="7" id="KW-0539">Nucleus</keyword>
<dbReference type="GO" id="GO:0005664">
    <property type="term" value="C:nuclear origin of replication recognition complex"/>
    <property type="evidence" value="ECO:0007669"/>
    <property type="project" value="InterPro"/>
</dbReference>
<dbReference type="Pfam" id="PF07034">
    <property type="entry name" value="ORC3_N"/>
    <property type="match status" value="1"/>
</dbReference>
<evidence type="ECO:0000259" key="12">
    <source>
        <dbReference type="Pfam" id="PF19675"/>
    </source>
</evidence>
<evidence type="ECO:0000256" key="7">
    <source>
        <dbReference type="ARBA" id="ARBA00023242"/>
    </source>
</evidence>
<dbReference type="HOGENOM" id="CLU_015257_1_0_1"/>
<feature type="domain" description="Origin recognition complex subunit 3 winged helix C-terminal" evidence="11">
    <location>
        <begin position="589"/>
        <end position="692"/>
    </location>
</feature>
<dbReference type="KEGG" id="glz:GLAREA_00387"/>
<keyword evidence="5" id="KW-0235">DNA replication</keyword>
<protein>
    <recommendedName>
        <fullName evidence="3">Origin recognition complex subunit 3</fullName>
    </recommendedName>
</protein>